<feature type="region of interest" description="Disordered" evidence="1">
    <location>
        <begin position="50"/>
        <end position="72"/>
    </location>
</feature>
<dbReference type="Proteomes" id="UP000243542">
    <property type="component" value="Unassembled WGS sequence"/>
</dbReference>
<reference evidence="2 3" key="1">
    <citation type="submission" date="2017-10" db="EMBL/GenBank/DDBJ databases">
        <title>Sequencing the genomes of 1000 actinobacteria strains.</title>
        <authorList>
            <person name="Klenk H.-P."/>
        </authorList>
    </citation>
    <scope>NUCLEOTIDE SEQUENCE [LARGE SCALE GENOMIC DNA]</scope>
    <source>
        <strain evidence="2 3">DSM 46092</strain>
    </source>
</reference>
<evidence type="ECO:0000256" key="1">
    <source>
        <dbReference type="SAM" id="MobiDB-lite"/>
    </source>
</evidence>
<gene>
    <name evidence="2" type="ORF">ATK36_0583</name>
</gene>
<dbReference type="EMBL" id="PDJK01000001">
    <property type="protein sequence ID" value="PFG57035.1"/>
    <property type="molecule type" value="Genomic_DNA"/>
</dbReference>
<comment type="caution">
    <text evidence="2">The sequence shown here is derived from an EMBL/GenBank/DDBJ whole genome shotgun (WGS) entry which is preliminary data.</text>
</comment>
<keyword evidence="3" id="KW-1185">Reference proteome</keyword>
<organism evidence="2 3">
    <name type="scientific">Amycolatopsis sulphurea</name>
    <dbReference type="NCBI Taxonomy" id="76022"/>
    <lineage>
        <taxon>Bacteria</taxon>
        <taxon>Bacillati</taxon>
        <taxon>Actinomycetota</taxon>
        <taxon>Actinomycetes</taxon>
        <taxon>Pseudonocardiales</taxon>
        <taxon>Pseudonocardiaceae</taxon>
        <taxon>Amycolatopsis</taxon>
    </lineage>
</organism>
<evidence type="ECO:0000313" key="2">
    <source>
        <dbReference type="EMBL" id="PFG57035.1"/>
    </source>
</evidence>
<proteinExistence type="predicted"/>
<name>A0A2A9G2R7_9PSEU</name>
<sequence>MGGQLAVDDALRAAATMIVTLDGAEVPEGIVDLGLNKDVGREAPLLRPAGPCGRVTADGPGRPMRRAFSTSP</sequence>
<protein>
    <submittedName>
        <fullName evidence="2">Uncharacterized protein</fullName>
    </submittedName>
</protein>
<accession>A0A2A9G2R7</accession>
<evidence type="ECO:0000313" key="3">
    <source>
        <dbReference type="Proteomes" id="UP000243542"/>
    </source>
</evidence>
<dbReference type="AlphaFoldDB" id="A0A2A9G2R7"/>